<accession>A0A3B0FPG1</accession>
<dbReference type="Proteomes" id="UP000273159">
    <property type="component" value="Unassembled WGS sequence"/>
</dbReference>
<evidence type="ECO:0000256" key="2">
    <source>
        <dbReference type="SAM" id="Phobius"/>
    </source>
</evidence>
<organism evidence="3 4">
    <name type="scientific">Pseudarthrobacter phenanthrenivorans</name>
    <name type="common">Arthrobacter phenanthrenivorans</name>
    <dbReference type="NCBI Taxonomy" id="361575"/>
    <lineage>
        <taxon>Bacteria</taxon>
        <taxon>Bacillati</taxon>
        <taxon>Actinomycetota</taxon>
        <taxon>Actinomycetes</taxon>
        <taxon>Micrococcales</taxon>
        <taxon>Micrococcaceae</taxon>
        <taxon>Pseudarthrobacter</taxon>
    </lineage>
</organism>
<dbReference type="RefSeq" id="WP_120693009.1">
    <property type="nucleotide sequence ID" value="NZ_RBNH01000015.1"/>
</dbReference>
<protein>
    <submittedName>
        <fullName evidence="3">Uncharacterized protein</fullName>
    </submittedName>
</protein>
<evidence type="ECO:0000256" key="1">
    <source>
        <dbReference type="SAM" id="MobiDB-lite"/>
    </source>
</evidence>
<keyword evidence="2" id="KW-1133">Transmembrane helix</keyword>
<feature type="transmembrane region" description="Helical" evidence="2">
    <location>
        <begin position="73"/>
        <end position="91"/>
    </location>
</feature>
<dbReference type="AlphaFoldDB" id="A0A3B0FPG1"/>
<name>A0A3B0FPG1_PSEPS</name>
<proteinExistence type="predicted"/>
<evidence type="ECO:0000313" key="3">
    <source>
        <dbReference type="EMBL" id="RKO21789.1"/>
    </source>
</evidence>
<evidence type="ECO:0000313" key="4">
    <source>
        <dbReference type="Proteomes" id="UP000273159"/>
    </source>
</evidence>
<comment type="caution">
    <text evidence="3">The sequence shown here is derived from an EMBL/GenBank/DDBJ whole genome shotgun (WGS) entry which is preliminary data.</text>
</comment>
<gene>
    <name evidence="3" type="ORF">D7Z96_15095</name>
</gene>
<reference evidence="3 4" key="1">
    <citation type="submission" date="2018-10" db="EMBL/GenBank/DDBJ databases">
        <title>Genome-guide identification and characterization of bacteria that degrade polycyclic aromatic hydrocarbons and resist hexavalent chromium simultaneously.</title>
        <authorList>
            <person name="Feng H."/>
        </authorList>
    </citation>
    <scope>NUCLEOTIDE SEQUENCE [LARGE SCALE GENOMIC DNA]</scope>
    <source>
        <strain evidence="3 4">J015</strain>
    </source>
</reference>
<keyword evidence="2" id="KW-0812">Transmembrane</keyword>
<sequence>MPLTVLPQRAAPTQTSGLWQFLRAGVVTALVVGIAAAAHQGAGGHLPPVAVMAMLTAVVMAPVTALSRRRLSLPILAGILAVGQGVLHVAFNALSGAGPHCGPAGVAAHGHHQDMVVPGCAVAAPAAVSEAVSSGFSPTVMTVAHVLATALTVLVLARAEAALWQLKDWLRPLTRTLRPAVLPPVITIRATRAVSRPRPAPGTRITPPRGPPSSPVLLPVLSRSRHGTRDHTLYLLPDLMGPRQS</sequence>
<feature type="transmembrane region" description="Helical" evidence="2">
    <location>
        <begin position="45"/>
        <end position="66"/>
    </location>
</feature>
<keyword evidence="2" id="KW-0472">Membrane</keyword>
<feature type="region of interest" description="Disordered" evidence="1">
    <location>
        <begin position="193"/>
        <end position="215"/>
    </location>
</feature>
<dbReference type="EMBL" id="RBNH01000015">
    <property type="protein sequence ID" value="RKO21789.1"/>
    <property type="molecule type" value="Genomic_DNA"/>
</dbReference>
<reference evidence="4" key="2">
    <citation type="submission" date="2018-10" db="EMBL/GenBank/DDBJ databases">
        <authorList>
            <person name="Wang Y."/>
            <person name="Wang J."/>
            <person name="Yang X."/>
            <person name="Wang Z."/>
            <person name="Huang Y."/>
        </authorList>
    </citation>
    <scope>NUCLEOTIDE SEQUENCE [LARGE SCALE GENOMIC DNA]</scope>
    <source>
        <strain evidence="4">J015</strain>
    </source>
</reference>
<feature type="transmembrane region" description="Helical" evidence="2">
    <location>
        <begin position="21"/>
        <end position="39"/>
    </location>
</feature>
<feature type="transmembrane region" description="Helical" evidence="2">
    <location>
        <begin position="139"/>
        <end position="157"/>
    </location>
</feature>